<feature type="active site" evidence="3">
    <location>
        <position position="254"/>
    </location>
</feature>
<keyword evidence="4" id="KW-1015">Disulfide bond</keyword>
<organism evidence="7 8">
    <name type="scientific">Naganishia liquefaciens</name>
    <dbReference type="NCBI Taxonomy" id="104408"/>
    <lineage>
        <taxon>Eukaryota</taxon>
        <taxon>Fungi</taxon>
        <taxon>Dikarya</taxon>
        <taxon>Basidiomycota</taxon>
        <taxon>Agaricomycotina</taxon>
        <taxon>Tremellomycetes</taxon>
        <taxon>Filobasidiales</taxon>
        <taxon>Filobasidiaceae</taxon>
        <taxon>Naganishia</taxon>
    </lineage>
</organism>
<gene>
    <name evidence="7" type="ORF">NliqN6_3292</name>
</gene>
<name>A0A8H3YES0_9TREE</name>
<dbReference type="Proteomes" id="UP000620104">
    <property type="component" value="Unassembled WGS sequence"/>
</dbReference>
<dbReference type="InterPro" id="IPR001461">
    <property type="entry name" value="Aspartic_peptidase_A1"/>
</dbReference>
<reference evidence="7" key="1">
    <citation type="submission" date="2020-07" db="EMBL/GenBank/DDBJ databases">
        <title>Draft Genome Sequence of a Deep-Sea Yeast, Naganishia (Cryptococcus) liquefaciens strain N6.</title>
        <authorList>
            <person name="Han Y.W."/>
            <person name="Kajitani R."/>
            <person name="Morimoto H."/>
            <person name="Parhat M."/>
            <person name="Tsubouchi H."/>
            <person name="Bakenova O."/>
            <person name="Ogata M."/>
            <person name="Argunhan B."/>
            <person name="Aoki R."/>
            <person name="Kajiwara S."/>
            <person name="Itoh T."/>
            <person name="Iwasaki H."/>
        </authorList>
    </citation>
    <scope>NUCLEOTIDE SEQUENCE</scope>
    <source>
        <strain evidence="7">N6</strain>
    </source>
</reference>
<keyword evidence="8" id="KW-1185">Reference proteome</keyword>
<dbReference type="PANTHER" id="PTHR47966">
    <property type="entry name" value="BETA-SITE APP-CLEAVING ENZYME, ISOFORM A-RELATED"/>
    <property type="match status" value="1"/>
</dbReference>
<proteinExistence type="inferred from homology"/>
<dbReference type="InterPro" id="IPR001969">
    <property type="entry name" value="Aspartic_peptidase_AS"/>
</dbReference>
<feature type="active site" evidence="3">
    <location>
        <position position="77"/>
    </location>
</feature>
<evidence type="ECO:0000259" key="6">
    <source>
        <dbReference type="PROSITE" id="PS51767"/>
    </source>
</evidence>
<dbReference type="AlphaFoldDB" id="A0A8H3YES0"/>
<dbReference type="OrthoDB" id="2588906at2759"/>
<dbReference type="InterPro" id="IPR033121">
    <property type="entry name" value="PEPTIDASE_A1"/>
</dbReference>
<keyword evidence="5" id="KW-0645">Protease</keyword>
<dbReference type="GO" id="GO:0006508">
    <property type="term" value="P:proteolysis"/>
    <property type="evidence" value="ECO:0007669"/>
    <property type="project" value="UniProtKB-KW"/>
</dbReference>
<sequence>MSKLHRSCLNFEGNTLKHCLGAKKADERRRDLAEKESLLKRDPATWGLPLGDIGDGTWWAGNVTVGTPAQTFLVDFDTGSSDFWVVSTDCGYCQTSAKYHPENSSTAVDLSKNFSISYMDGTQSSGPVWLDTVAIGDLVAENQAVAAIDQAYGGGGDPADNVWALMGMGWPSLSKSGNSTFMNTLMTGGDIPTAQFSFSLNDGSAEMFVGGANTDKYEGEFSWVNTAQDFWRVPTNGLSFNGRQLSQESEAIIDTGATAIYGPKETVATLYNQIPGAKNLSEVYRSVYSDLRGYYAVPCDFSETVSFGFGGRVFDIEPKDFLELGQVPTNPFYCIGGILGNDDMPSPWLIGGTFLQSVYTTFDITNVRVGFAKLASASTAQGWAA</sequence>
<dbReference type="GO" id="GO:0004190">
    <property type="term" value="F:aspartic-type endopeptidase activity"/>
    <property type="evidence" value="ECO:0007669"/>
    <property type="project" value="UniProtKB-KW"/>
</dbReference>
<dbReference type="PRINTS" id="PR00792">
    <property type="entry name" value="PEPSIN"/>
</dbReference>
<dbReference type="PANTHER" id="PTHR47966:SF51">
    <property type="entry name" value="BETA-SITE APP-CLEAVING ENZYME, ISOFORM A-RELATED"/>
    <property type="match status" value="1"/>
</dbReference>
<keyword evidence="2 5" id="KW-0064">Aspartyl protease</keyword>
<dbReference type="InterPro" id="IPR021109">
    <property type="entry name" value="Peptidase_aspartic_dom_sf"/>
</dbReference>
<evidence type="ECO:0000256" key="3">
    <source>
        <dbReference type="PIRSR" id="PIRSR601461-1"/>
    </source>
</evidence>
<dbReference type="PROSITE" id="PS00141">
    <property type="entry name" value="ASP_PROTEASE"/>
    <property type="match status" value="1"/>
</dbReference>
<evidence type="ECO:0000313" key="8">
    <source>
        <dbReference type="Proteomes" id="UP000620104"/>
    </source>
</evidence>
<keyword evidence="5" id="KW-0378">Hydrolase</keyword>
<feature type="domain" description="Peptidase A1" evidence="6">
    <location>
        <begin position="59"/>
        <end position="372"/>
    </location>
</feature>
<dbReference type="PROSITE" id="PS51767">
    <property type="entry name" value="PEPTIDASE_A1"/>
    <property type="match status" value="1"/>
</dbReference>
<evidence type="ECO:0000256" key="1">
    <source>
        <dbReference type="ARBA" id="ARBA00007447"/>
    </source>
</evidence>
<accession>A0A8H3YES0</accession>
<evidence type="ECO:0000256" key="5">
    <source>
        <dbReference type="RuleBase" id="RU000454"/>
    </source>
</evidence>
<comment type="similarity">
    <text evidence="1 5">Belongs to the peptidase A1 family.</text>
</comment>
<dbReference type="Gene3D" id="2.40.70.10">
    <property type="entry name" value="Acid Proteases"/>
    <property type="match status" value="2"/>
</dbReference>
<evidence type="ECO:0000256" key="4">
    <source>
        <dbReference type="PIRSR" id="PIRSR601461-2"/>
    </source>
</evidence>
<comment type="caution">
    <text evidence="7">The sequence shown here is derived from an EMBL/GenBank/DDBJ whole genome shotgun (WGS) entry which is preliminary data.</text>
</comment>
<evidence type="ECO:0000313" key="7">
    <source>
        <dbReference type="EMBL" id="GHJ86890.1"/>
    </source>
</evidence>
<dbReference type="EMBL" id="BLZA01000019">
    <property type="protein sequence ID" value="GHJ86890.1"/>
    <property type="molecule type" value="Genomic_DNA"/>
</dbReference>
<dbReference type="SUPFAM" id="SSF50630">
    <property type="entry name" value="Acid proteases"/>
    <property type="match status" value="1"/>
</dbReference>
<dbReference type="CDD" id="cd05471">
    <property type="entry name" value="pepsin_like"/>
    <property type="match status" value="1"/>
</dbReference>
<dbReference type="Pfam" id="PF00026">
    <property type="entry name" value="Asp"/>
    <property type="match status" value="1"/>
</dbReference>
<evidence type="ECO:0000256" key="2">
    <source>
        <dbReference type="ARBA" id="ARBA00022750"/>
    </source>
</evidence>
<dbReference type="InterPro" id="IPR034164">
    <property type="entry name" value="Pepsin-like_dom"/>
</dbReference>
<feature type="disulfide bond" evidence="4">
    <location>
        <begin position="90"/>
        <end position="93"/>
    </location>
</feature>
<protein>
    <recommendedName>
        <fullName evidence="6">Peptidase A1 domain-containing protein</fullName>
    </recommendedName>
</protein>